<proteinExistence type="predicted"/>
<sequence length="122" mass="13726">MVAIISEAASSGISLQSDKRERNQKRRVHITLELPWSADRAIQQFGRTHRSNQVNAPEYVFLISNLAGERRFASIIAKRLESLGALTHGDRRATVTRDLSQFNVDNKYGRAALEVIMKTFVG</sequence>
<reference evidence="1" key="1">
    <citation type="submission" date="2023-04" db="EMBL/GenBank/DDBJ databases">
        <title>A chromosome-level genome assembly of the parasitoid wasp Eretmocerus hayati.</title>
        <authorList>
            <person name="Zhong Y."/>
            <person name="Liu S."/>
            <person name="Liu Y."/>
        </authorList>
    </citation>
    <scope>NUCLEOTIDE SEQUENCE</scope>
    <source>
        <strain evidence="1">ZJU_SS_LIU_2023</strain>
    </source>
</reference>
<keyword evidence="2" id="KW-1185">Reference proteome</keyword>
<evidence type="ECO:0000313" key="1">
    <source>
        <dbReference type="EMBL" id="KAJ8666763.1"/>
    </source>
</evidence>
<dbReference type="EMBL" id="CM056744">
    <property type="protein sequence ID" value="KAJ8666763.1"/>
    <property type="molecule type" value="Genomic_DNA"/>
</dbReference>
<accession>A0ACC2N715</accession>
<gene>
    <name evidence="1" type="ORF">QAD02_008425</name>
</gene>
<dbReference type="Proteomes" id="UP001239111">
    <property type="component" value="Chromosome 4"/>
</dbReference>
<evidence type="ECO:0000313" key="2">
    <source>
        <dbReference type="Proteomes" id="UP001239111"/>
    </source>
</evidence>
<protein>
    <submittedName>
        <fullName evidence="1">Uncharacterized protein</fullName>
    </submittedName>
</protein>
<name>A0ACC2N715_9HYME</name>
<organism evidence="1 2">
    <name type="scientific">Eretmocerus hayati</name>
    <dbReference type="NCBI Taxonomy" id="131215"/>
    <lineage>
        <taxon>Eukaryota</taxon>
        <taxon>Metazoa</taxon>
        <taxon>Ecdysozoa</taxon>
        <taxon>Arthropoda</taxon>
        <taxon>Hexapoda</taxon>
        <taxon>Insecta</taxon>
        <taxon>Pterygota</taxon>
        <taxon>Neoptera</taxon>
        <taxon>Endopterygota</taxon>
        <taxon>Hymenoptera</taxon>
        <taxon>Apocrita</taxon>
        <taxon>Proctotrupomorpha</taxon>
        <taxon>Chalcidoidea</taxon>
        <taxon>Aphelinidae</taxon>
        <taxon>Aphelininae</taxon>
        <taxon>Eretmocerus</taxon>
    </lineage>
</organism>
<comment type="caution">
    <text evidence="1">The sequence shown here is derived from an EMBL/GenBank/DDBJ whole genome shotgun (WGS) entry which is preliminary data.</text>
</comment>